<dbReference type="PANTHER" id="PTHR43777:SF1">
    <property type="entry name" value="MOLYBDENUM COFACTOR CYTIDYLYLTRANSFERASE"/>
    <property type="match status" value="1"/>
</dbReference>
<gene>
    <name evidence="3" type="ORF">AWB72_01948</name>
</gene>
<dbReference type="SUPFAM" id="SSF53448">
    <property type="entry name" value="Nucleotide-diphospho-sugar transferases"/>
    <property type="match status" value="1"/>
</dbReference>
<dbReference type="InterPro" id="IPR029044">
    <property type="entry name" value="Nucleotide-diphossugar_trans"/>
</dbReference>
<dbReference type="InterPro" id="IPR025877">
    <property type="entry name" value="MobA-like_NTP_Trfase"/>
</dbReference>
<sequence length="223" mass="22906">MRAGGVIFCALAAVFDALHNRLLPLPSSSAMTYSSNATGILLAAGLGTRFDPSGLRNKLLAPLPNGTPVVFQSARRLLAVAAEVVAVVRPGAEKLADVLNEAGCSVIFSVDAERGMGATLAAAVRATSEADGWIVALGDMPWIEPATIEAVARALDGGAALVAPFYRGSRGHPAGFGMAHREALVSLDGDAGARGLFANVKPLAVDVDDPNVLRDVDLPADLQ</sequence>
<dbReference type="CDD" id="cd04182">
    <property type="entry name" value="GT_2_like_f"/>
    <property type="match status" value="1"/>
</dbReference>
<protein>
    <submittedName>
        <fullName evidence="3">MobA-like protein</fullName>
    </submittedName>
</protein>
<proteinExistence type="predicted"/>
<dbReference type="EMBL" id="FCNV02000003">
    <property type="protein sequence ID" value="SAL25766.1"/>
    <property type="molecule type" value="Genomic_DNA"/>
</dbReference>
<comment type="caution">
    <text evidence="3">The sequence shown here is derived from an EMBL/GenBank/DDBJ whole genome shotgun (WGS) entry which is preliminary data.</text>
</comment>
<dbReference type="Gene3D" id="3.90.550.10">
    <property type="entry name" value="Spore Coat Polysaccharide Biosynthesis Protein SpsA, Chain A"/>
    <property type="match status" value="1"/>
</dbReference>
<dbReference type="GO" id="GO:0016779">
    <property type="term" value="F:nucleotidyltransferase activity"/>
    <property type="evidence" value="ECO:0007669"/>
    <property type="project" value="UniProtKB-ARBA"/>
</dbReference>
<name>A0A658QV76_9BURK</name>
<keyword evidence="4" id="KW-1185">Reference proteome</keyword>
<evidence type="ECO:0000259" key="2">
    <source>
        <dbReference type="Pfam" id="PF12804"/>
    </source>
</evidence>
<keyword evidence="1" id="KW-0460">Magnesium</keyword>
<dbReference type="Pfam" id="PF12804">
    <property type="entry name" value="NTP_transf_3"/>
    <property type="match status" value="1"/>
</dbReference>
<dbReference type="AlphaFoldDB" id="A0A658QV76"/>
<reference evidence="3 4" key="1">
    <citation type="submission" date="2016-01" db="EMBL/GenBank/DDBJ databases">
        <authorList>
            <person name="Peeters C."/>
        </authorList>
    </citation>
    <scope>NUCLEOTIDE SEQUENCE [LARGE SCALE GENOMIC DNA]</scope>
    <source>
        <strain evidence="3">LMG 29315</strain>
    </source>
</reference>
<organism evidence="3 4">
    <name type="scientific">Caballeronia concitans</name>
    <dbReference type="NCBI Taxonomy" id="1777133"/>
    <lineage>
        <taxon>Bacteria</taxon>
        <taxon>Pseudomonadati</taxon>
        <taxon>Pseudomonadota</taxon>
        <taxon>Betaproteobacteria</taxon>
        <taxon>Burkholderiales</taxon>
        <taxon>Burkholderiaceae</taxon>
        <taxon>Caballeronia</taxon>
    </lineage>
</organism>
<evidence type="ECO:0000256" key="1">
    <source>
        <dbReference type="ARBA" id="ARBA00022842"/>
    </source>
</evidence>
<accession>A0A658QV76</accession>
<evidence type="ECO:0000313" key="4">
    <source>
        <dbReference type="Proteomes" id="UP000198263"/>
    </source>
</evidence>
<evidence type="ECO:0000313" key="3">
    <source>
        <dbReference type="EMBL" id="SAL25766.1"/>
    </source>
</evidence>
<dbReference type="Proteomes" id="UP000198263">
    <property type="component" value="Unassembled WGS sequence"/>
</dbReference>
<feature type="domain" description="MobA-like NTP transferase" evidence="2">
    <location>
        <begin position="39"/>
        <end position="199"/>
    </location>
</feature>
<dbReference type="PANTHER" id="PTHR43777">
    <property type="entry name" value="MOLYBDENUM COFACTOR CYTIDYLYLTRANSFERASE"/>
    <property type="match status" value="1"/>
</dbReference>